<dbReference type="EMBL" id="PDHH01000002">
    <property type="protein sequence ID" value="PSM52767.1"/>
    <property type="molecule type" value="Genomic_DNA"/>
</dbReference>
<dbReference type="RefSeq" id="WP_106870588.1">
    <property type="nucleotide sequence ID" value="NZ_CP053841.1"/>
</dbReference>
<dbReference type="Proteomes" id="UP000240535">
    <property type="component" value="Unassembled WGS sequence"/>
</dbReference>
<comment type="caution">
    <text evidence="1">The sequence shown here is derived from an EMBL/GenBank/DDBJ whole genome shotgun (WGS) entry which is preliminary data.</text>
</comment>
<dbReference type="AlphaFoldDB" id="A0A2P8R2P2"/>
<keyword evidence="2" id="KW-1185">Reference proteome</keyword>
<proteinExistence type="predicted"/>
<gene>
    <name evidence="1" type="ORF">CQ405_03320</name>
</gene>
<dbReference type="InterPro" id="IPR013324">
    <property type="entry name" value="RNA_pol_sigma_r3/r4-like"/>
</dbReference>
<evidence type="ECO:0008006" key="3">
    <source>
        <dbReference type="Google" id="ProtNLM"/>
    </source>
</evidence>
<sequence length="59" mass="6847">MSYNEIARELNLSVNKVIEIEFVALRKMQAILAKNKELREGLQELLAWLDDGYIQGVLR</sequence>
<protein>
    <recommendedName>
        <fullName evidence="3">RNA polymerase sigma-70 region 4 domain-containing protein</fullName>
    </recommendedName>
</protein>
<name>A0A2P8R2P2_9BACT</name>
<evidence type="ECO:0000313" key="1">
    <source>
        <dbReference type="EMBL" id="PSM52767.1"/>
    </source>
</evidence>
<organism evidence="1 2">
    <name type="scientific">Campylobacter blaseri</name>
    <dbReference type="NCBI Taxonomy" id="2042961"/>
    <lineage>
        <taxon>Bacteria</taxon>
        <taxon>Pseudomonadati</taxon>
        <taxon>Campylobacterota</taxon>
        <taxon>Epsilonproteobacteria</taxon>
        <taxon>Campylobacterales</taxon>
        <taxon>Campylobacteraceae</taxon>
        <taxon>Campylobacter</taxon>
    </lineage>
</organism>
<accession>A0A2P8R2P2</accession>
<reference evidence="2" key="1">
    <citation type="submission" date="2017-10" db="EMBL/GenBank/DDBJ databases">
        <title>Campylobacter species from seals.</title>
        <authorList>
            <person name="Gilbert M.J."/>
            <person name="Zomer A.L."/>
            <person name="Timmerman A.J."/>
            <person name="Duim B."/>
            <person name="Wagenaar J.A."/>
        </authorList>
    </citation>
    <scope>NUCLEOTIDE SEQUENCE [LARGE SCALE GENOMIC DNA]</scope>
    <source>
        <strain evidence="2">17S00004-5</strain>
    </source>
</reference>
<evidence type="ECO:0000313" key="2">
    <source>
        <dbReference type="Proteomes" id="UP000240535"/>
    </source>
</evidence>
<dbReference type="SUPFAM" id="SSF88659">
    <property type="entry name" value="Sigma3 and sigma4 domains of RNA polymerase sigma factors"/>
    <property type="match status" value="1"/>
</dbReference>